<evidence type="ECO:0000313" key="4">
    <source>
        <dbReference type="EMBL" id="MEB3052341.1"/>
    </source>
</evidence>
<sequence length="285" mass="30792">MTQRFDGRGLLARRELLWLAGGVGIAAVAAACGNREAERLAETASAVPEPSAAPPPAPVPFVGASAPLLCRESWGARPAKPGGVRHTINRLTIHHTAVVLGDNRLAPERLRQHQRLHQDERGWIDIAYHISVDRNGNIYQLRSPELVGDTATEYDPTGHFLLLCEGNFEEEAVSEEQLRGAALVLAWAAQTYRVPTETLATHRDFASTACPGENLYVHVTSGDLKRRIDAFVAAGPVALSLICGPEADAVVADIEAGRSPTESHMPTTDVETPDQPLDDGMQHDR</sequence>
<dbReference type="InterPro" id="IPR006619">
    <property type="entry name" value="PGRP_domain_met/bac"/>
</dbReference>
<dbReference type="Pfam" id="PF01510">
    <property type="entry name" value="Amidase_2"/>
    <property type="match status" value="1"/>
</dbReference>
<evidence type="ECO:0000313" key="5">
    <source>
        <dbReference type="Proteomes" id="UP001299046"/>
    </source>
</evidence>
<dbReference type="EMBL" id="JAYJJT010000043">
    <property type="protein sequence ID" value="MEB3052341.1"/>
    <property type="molecule type" value="Genomic_DNA"/>
</dbReference>
<dbReference type="PANTHER" id="PTHR11022">
    <property type="entry name" value="PEPTIDOGLYCAN RECOGNITION PROTEIN"/>
    <property type="match status" value="1"/>
</dbReference>
<feature type="region of interest" description="Disordered" evidence="2">
    <location>
        <begin position="258"/>
        <end position="285"/>
    </location>
</feature>
<dbReference type="GO" id="GO:0008745">
    <property type="term" value="F:N-acetylmuramoyl-L-alanine amidase activity"/>
    <property type="evidence" value="ECO:0007669"/>
    <property type="project" value="UniProtKB-EC"/>
</dbReference>
<dbReference type="EC" id="3.5.1.28" evidence="4"/>
<dbReference type="PANTHER" id="PTHR11022:SF41">
    <property type="entry name" value="PEPTIDOGLYCAN-RECOGNITION PROTEIN LC-RELATED"/>
    <property type="match status" value="1"/>
</dbReference>
<dbReference type="Proteomes" id="UP001299046">
    <property type="component" value="Unassembled WGS sequence"/>
</dbReference>
<accession>A0ABU5YQJ2</accession>
<dbReference type="SMART" id="SM00701">
    <property type="entry name" value="PGRP"/>
    <property type="match status" value="1"/>
</dbReference>
<evidence type="ECO:0000256" key="2">
    <source>
        <dbReference type="SAM" id="MobiDB-lite"/>
    </source>
</evidence>
<name>A0ABU5YQJ2_9MYCO</name>
<dbReference type="RefSeq" id="WP_225400394.1">
    <property type="nucleotide sequence ID" value="NZ_JAYJJS010000004.1"/>
</dbReference>
<dbReference type="InterPro" id="IPR015510">
    <property type="entry name" value="PGRP"/>
</dbReference>
<keyword evidence="5" id="KW-1185">Reference proteome</keyword>
<evidence type="ECO:0000256" key="1">
    <source>
        <dbReference type="ARBA" id="ARBA00007553"/>
    </source>
</evidence>
<protein>
    <submittedName>
        <fullName evidence="4">N-acetylmuramoyl-L-alanine amidase</fullName>
        <ecNumber evidence="4">3.5.1.28</ecNumber>
    </submittedName>
</protein>
<feature type="domain" description="Peptidoglycan recognition protein family" evidence="3">
    <location>
        <begin position="66"/>
        <end position="206"/>
    </location>
</feature>
<reference evidence="4 5" key="1">
    <citation type="submission" date="2023-12" db="EMBL/GenBank/DDBJ databases">
        <title>Description of new species of Mycobacterium terrae complex isolated from sewage at the Sao Paulo Zoological Park Foundation in Brazil.</title>
        <authorList>
            <person name="Romagnoli C.L."/>
            <person name="Conceicao E.C."/>
            <person name="Machado E."/>
            <person name="Barreto L.B.P.F."/>
            <person name="Sharma A."/>
            <person name="Silva N.M."/>
            <person name="Marques L.E."/>
            <person name="Juliana M.A."/>
            <person name="Lourenco M.C.S."/>
            <person name="Digiampietri L.A."/>
            <person name="Suffys P.N."/>
            <person name="Viana-Niero C."/>
        </authorList>
    </citation>
    <scope>NUCLEOTIDE SEQUENCE [LARGE SCALE GENOMIC DNA]</scope>
    <source>
        <strain evidence="4 5">MYC123</strain>
    </source>
</reference>
<keyword evidence="4" id="KW-0378">Hydrolase</keyword>
<dbReference type="CDD" id="cd06583">
    <property type="entry name" value="PGRP"/>
    <property type="match status" value="1"/>
</dbReference>
<dbReference type="InterPro" id="IPR002502">
    <property type="entry name" value="Amidase_domain"/>
</dbReference>
<dbReference type="PROSITE" id="PS51257">
    <property type="entry name" value="PROKAR_LIPOPROTEIN"/>
    <property type="match status" value="1"/>
</dbReference>
<feature type="compositionally biased region" description="Polar residues" evidence="2">
    <location>
        <begin position="260"/>
        <end position="270"/>
    </location>
</feature>
<proteinExistence type="inferred from homology"/>
<dbReference type="Gene3D" id="3.40.80.10">
    <property type="entry name" value="Peptidoglycan recognition protein-like"/>
    <property type="match status" value="1"/>
</dbReference>
<comment type="similarity">
    <text evidence="1">Belongs to the N-acetylmuramoyl-L-alanine amidase 2 family.</text>
</comment>
<dbReference type="PROSITE" id="PS51318">
    <property type="entry name" value="TAT"/>
    <property type="match status" value="1"/>
</dbReference>
<gene>
    <name evidence="4" type="ORF">KV112_21855</name>
</gene>
<comment type="caution">
    <text evidence="4">The sequence shown here is derived from an EMBL/GenBank/DDBJ whole genome shotgun (WGS) entry which is preliminary data.</text>
</comment>
<dbReference type="SUPFAM" id="SSF55846">
    <property type="entry name" value="N-acetylmuramoyl-L-alanine amidase-like"/>
    <property type="match status" value="1"/>
</dbReference>
<dbReference type="InterPro" id="IPR036505">
    <property type="entry name" value="Amidase/PGRP_sf"/>
</dbReference>
<evidence type="ECO:0000259" key="3">
    <source>
        <dbReference type="SMART" id="SM00701"/>
    </source>
</evidence>
<organism evidence="4 5">
    <name type="scientific">[Mycobacterium] zoologicum</name>
    <dbReference type="NCBI Taxonomy" id="2872311"/>
    <lineage>
        <taxon>Bacteria</taxon>
        <taxon>Bacillati</taxon>
        <taxon>Actinomycetota</taxon>
        <taxon>Actinomycetes</taxon>
        <taxon>Mycobacteriales</taxon>
        <taxon>Mycobacteriaceae</taxon>
        <taxon>Mycolicibacter</taxon>
    </lineage>
</organism>
<dbReference type="InterPro" id="IPR006311">
    <property type="entry name" value="TAT_signal"/>
</dbReference>